<feature type="compositionally biased region" description="Basic and acidic residues" evidence="5">
    <location>
        <begin position="489"/>
        <end position="499"/>
    </location>
</feature>
<feature type="compositionally biased region" description="Polar residues" evidence="5">
    <location>
        <begin position="470"/>
        <end position="482"/>
    </location>
</feature>
<evidence type="ECO:0000256" key="2">
    <source>
        <dbReference type="ARBA" id="ARBA00022692"/>
    </source>
</evidence>
<keyword evidence="9" id="KW-1185">Reference proteome</keyword>
<comment type="subcellular location">
    <subcellularLocation>
        <location evidence="1">Membrane</location>
        <topology evidence="1">Multi-pass membrane protein</topology>
    </subcellularLocation>
</comment>
<feature type="region of interest" description="Disordered" evidence="5">
    <location>
        <begin position="343"/>
        <end position="372"/>
    </location>
</feature>
<feature type="transmembrane region" description="Helical" evidence="6">
    <location>
        <begin position="82"/>
        <end position="100"/>
    </location>
</feature>
<evidence type="ECO:0000256" key="7">
    <source>
        <dbReference type="SAM" id="SignalP"/>
    </source>
</evidence>
<evidence type="ECO:0000256" key="4">
    <source>
        <dbReference type="ARBA" id="ARBA00023136"/>
    </source>
</evidence>
<organism evidence="8 9">
    <name type="scientific">Shewanella corallii</name>
    <dbReference type="NCBI Taxonomy" id="560080"/>
    <lineage>
        <taxon>Bacteria</taxon>
        <taxon>Pseudomonadati</taxon>
        <taxon>Pseudomonadota</taxon>
        <taxon>Gammaproteobacteria</taxon>
        <taxon>Alteromonadales</taxon>
        <taxon>Shewanellaceae</taxon>
        <taxon>Shewanella</taxon>
    </lineage>
</organism>
<accession>A0ABT0N3K2</accession>
<keyword evidence="4 6" id="KW-0472">Membrane</keyword>
<dbReference type="InterPro" id="IPR014150">
    <property type="entry name" value="Conjugal_tfr_TrbL"/>
</dbReference>
<dbReference type="NCBIfam" id="TIGR02783">
    <property type="entry name" value="TrbL_P"/>
    <property type="match status" value="1"/>
</dbReference>
<evidence type="ECO:0000256" key="1">
    <source>
        <dbReference type="ARBA" id="ARBA00004141"/>
    </source>
</evidence>
<feature type="transmembrane region" description="Helical" evidence="6">
    <location>
        <begin position="251"/>
        <end position="276"/>
    </location>
</feature>
<dbReference type="EMBL" id="JAKIKT010000001">
    <property type="protein sequence ID" value="MCL2913024.1"/>
    <property type="molecule type" value="Genomic_DNA"/>
</dbReference>
<protein>
    <submittedName>
        <fullName evidence="8">P-type conjugative transfer protein TrbL</fullName>
    </submittedName>
</protein>
<feature type="compositionally biased region" description="Low complexity" evidence="5">
    <location>
        <begin position="353"/>
        <end position="372"/>
    </location>
</feature>
<feature type="chain" id="PRO_5047017966" evidence="7">
    <location>
        <begin position="24"/>
        <end position="511"/>
    </location>
</feature>
<feature type="region of interest" description="Disordered" evidence="5">
    <location>
        <begin position="412"/>
        <end position="511"/>
    </location>
</feature>
<feature type="transmembrane region" description="Helical" evidence="6">
    <location>
        <begin position="186"/>
        <end position="203"/>
    </location>
</feature>
<evidence type="ECO:0000256" key="6">
    <source>
        <dbReference type="SAM" id="Phobius"/>
    </source>
</evidence>
<gene>
    <name evidence="8" type="primary">trbL</name>
    <name evidence="8" type="ORF">L2725_04390</name>
</gene>
<feature type="signal peptide" evidence="7">
    <location>
        <begin position="1"/>
        <end position="23"/>
    </location>
</feature>
<evidence type="ECO:0000313" key="9">
    <source>
        <dbReference type="Proteomes" id="UP001202831"/>
    </source>
</evidence>
<reference evidence="8 9" key="1">
    <citation type="submission" date="2022-01" db="EMBL/GenBank/DDBJ databases">
        <title>Whole genome-based taxonomy of the Shewanellaceae.</title>
        <authorList>
            <person name="Martin-Rodriguez A.J."/>
        </authorList>
    </citation>
    <scope>NUCLEOTIDE SEQUENCE [LARGE SCALE GENOMIC DNA]</scope>
    <source>
        <strain evidence="8 9">DSM 21332</strain>
    </source>
</reference>
<evidence type="ECO:0000256" key="3">
    <source>
        <dbReference type="ARBA" id="ARBA00022989"/>
    </source>
</evidence>
<feature type="compositionally biased region" description="Polar residues" evidence="5">
    <location>
        <begin position="343"/>
        <end position="352"/>
    </location>
</feature>
<dbReference type="Pfam" id="PF04610">
    <property type="entry name" value="TrbL"/>
    <property type="match status" value="1"/>
</dbReference>
<keyword evidence="7" id="KW-0732">Signal</keyword>
<proteinExistence type="predicted"/>
<keyword evidence="3 6" id="KW-1133">Transmembrane helix</keyword>
<name>A0ABT0N3K2_9GAMM</name>
<feature type="transmembrane region" description="Helical" evidence="6">
    <location>
        <begin position="55"/>
        <end position="75"/>
    </location>
</feature>
<sequence>MCSKQLRFLLLLALSFVPGGALADISTNGVLDEVAHRFLTESASWAEVITDYATWLFWTLGTISLVWTGGTLVLKQADIREFFAEFVRFIITFGFFLWLLRNGPAMANSVIDSLRMIGAEAGGLPRELTPSEPISIAFDIIIKAAEAYSFASPIDNLSIFLITLAIFACMAVVAANVLLALISAWILIYAGVFVLGFGGSNWTSDIAINYFKTVLAVALKLMTMTLLIGIATSIMDGFYAELSNDAPMDELLVIFVVSLVLLLLIHSIPNVVAGLIPHGGSAVNAGSVSVGSFISGALAGGSMVTGVAAGAAMSAMGGASAIHAAFKSAQSAASQGITASFDAGNSSDGMEQSESSGSAFAEASGSSEAGGLSRAGQIALGTAGNLVKGMGSMAKSSVSGTTGGRLADAIRSNSAKSNGGDAAGSLNDIQAGDEFEGNSIGEASWVDQSGGFDSLSPQQQEDAREAHGQWQASNPTQQTSDLRSFVSRSQERQRERNEEIASFVNQAHVTE</sequence>
<feature type="transmembrane region" description="Helical" evidence="6">
    <location>
        <begin position="157"/>
        <end position="179"/>
    </location>
</feature>
<evidence type="ECO:0000313" key="8">
    <source>
        <dbReference type="EMBL" id="MCL2913024.1"/>
    </source>
</evidence>
<dbReference type="InterPro" id="IPR007688">
    <property type="entry name" value="Conjugal_tfr_TrbL/VirB6"/>
</dbReference>
<dbReference type="RefSeq" id="WP_249247805.1">
    <property type="nucleotide sequence ID" value="NZ_JAKIKT010000001.1"/>
</dbReference>
<feature type="transmembrane region" description="Helical" evidence="6">
    <location>
        <begin position="288"/>
        <end position="312"/>
    </location>
</feature>
<feature type="transmembrane region" description="Helical" evidence="6">
    <location>
        <begin position="215"/>
        <end position="239"/>
    </location>
</feature>
<keyword evidence="2 6" id="KW-0812">Transmembrane</keyword>
<comment type="caution">
    <text evidence="8">The sequence shown here is derived from an EMBL/GenBank/DDBJ whole genome shotgun (WGS) entry which is preliminary data.</text>
</comment>
<evidence type="ECO:0000256" key="5">
    <source>
        <dbReference type="SAM" id="MobiDB-lite"/>
    </source>
</evidence>
<dbReference type="Proteomes" id="UP001202831">
    <property type="component" value="Unassembled WGS sequence"/>
</dbReference>